<dbReference type="PRINTS" id="PR00411">
    <property type="entry name" value="PNDRDTASEI"/>
</dbReference>
<dbReference type="KEGG" id="npn:JI59_13860"/>
<dbReference type="OrthoDB" id="8671611at2"/>
<dbReference type="STRING" id="1088721.JI59_13860"/>
<dbReference type="InterPro" id="IPR050982">
    <property type="entry name" value="Auxin_biosynth/cation_transpt"/>
</dbReference>
<dbReference type="PANTHER" id="PTHR43539">
    <property type="entry name" value="FLAVIN-BINDING MONOOXYGENASE-LIKE PROTEIN (AFU_ORTHOLOGUE AFUA_4G09220)"/>
    <property type="match status" value="1"/>
</dbReference>
<reference evidence="2 3" key="1">
    <citation type="journal article" date="2012" name="J. Bacteriol.">
        <title>Genome sequence of benzo(a)pyrene-degrading bacterium Novosphingobium pentaromativorans US6-1.</title>
        <authorList>
            <person name="Luo Y.R."/>
            <person name="Kang S.G."/>
            <person name="Kim S.J."/>
            <person name="Kim M.R."/>
            <person name="Li N."/>
            <person name="Lee J.H."/>
            <person name="Kwon K.K."/>
        </authorList>
    </citation>
    <scope>NUCLEOTIDE SEQUENCE [LARGE SCALE GENOMIC DNA]</scope>
    <source>
        <strain evidence="2 3">US6-1</strain>
    </source>
</reference>
<dbReference type="InterPro" id="IPR036188">
    <property type="entry name" value="FAD/NAD-bd_sf"/>
</dbReference>
<dbReference type="PANTHER" id="PTHR43539:SF91">
    <property type="entry name" value="FAD-DEPENDENT URATE HYDROXYLASE"/>
    <property type="match status" value="1"/>
</dbReference>
<dbReference type="RefSeq" id="WP_007012164.1">
    <property type="nucleotide sequence ID" value="NZ_AGFM01000015.1"/>
</dbReference>
<comment type="caution">
    <text evidence="2">The sequence shown here is derived from an EMBL/GenBank/DDBJ whole genome shotgun (WGS) entry which is preliminary data.</text>
</comment>
<dbReference type="EMBL" id="AGFM01000015">
    <property type="protein sequence ID" value="EHJ61793.1"/>
    <property type="molecule type" value="Genomic_DNA"/>
</dbReference>
<protein>
    <submittedName>
        <fullName evidence="2">Oxidoreductase</fullName>
    </submittedName>
</protein>
<dbReference type="SUPFAM" id="SSF51905">
    <property type="entry name" value="FAD/NAD(P)-binding domain"/>
    <property type="match status" value="1"/>
</dbReference>
<proteinExistence type="predicted"/>
<dbReference type="Gene3D" id="3.50.50.60">
    <property type="entry name" value="FAD/NAD(P)-binding domain"/>
    <property type="match status" value="1"/>
</dbReference>
<evidence type="ECO:0000313" key="2">
    <source>
        <dbReference type="EMBL" id="EHJ61793.1"/>
    </source>
</evidence>
<evidence type="ECO:0000313" key="3">
    <source>
        <dbReference type="Proteomes" id="UP000004030"/>
    </source>
</evidence>
<dbReference type="PATRIC" id="fig|1088721.3.peg.1233"/>
<dbReference type="Proteomes" id="UP000004030">
    <property type="component" value="Unassembled WGS sequence"/>
</dbReference>
<organism evidence="2 3">
    <name type="scientific">Novosphingobium pentaromativorans US6-1</name>
    <dbReference type="NCBI Taxonomy" id="1088721"/>
    <lineage>
        <taxon>Bacteria</taxon>
        <taxon>Pseudomonadati</taxon>
        <taxon>Pseudomonadota</taxon>
        <taxon>Alphaproteobacteria</taxon>
        <taxon>Sphingomonadales</taxon>
        <taxon>Sphingomonadaceae</taxon>
        <taxon>Novosphingobium</taxon>
    </lineage>
</organism>
<dbReference type="eggNOG" id="COG2072">
    <property type="taxonomic scope" value="Bacteria"/>
</dbReference>
<dbReference type="GO" id="GO:0050660">
    <property type="term" value="F:flavin adenine dinucleotide binding"/>
    <property type="evidence" value="ECO:0007669"/>
    <property type="project" value="TreeGrafter"/>
</dbReference>
<dbReference type="PRINTS" id="PR00368">
    <property type="entry name" value="FADPNR"/>
</dbReference>
<dbReference type="AlphaFoldDB" id="G6EA78"/>
<accession>G6EA78</accession>
<dbReference type="GO" id="GO:0004497">
    <property type="term" value="F:monooxygenase activity"/>
    <property type="evidence" value="ECO:0007669"/>
    <property type="project" value="TreeGrafter"/>
</dbReference>
<keyword evidence="1" id="KW-0560">Oxidoreductase</keyword>
<evidence type="ECO:0000256" key="1">
    <source>
        <dbReference type="ARBA" id="ARBA00023002"/>
    </source>
</evidence>
<sequence>MSLSDLEAKIAHDLETLNYGRPNIVRPRTHPDGHVYDVLIVGGGQSGLGAAFALLSERMTNILVIDANPEGFEGPWETYARMRTLRTPKQLTGLDLGIPSLTFRAWYEAQYGLEAWEELDKISRSEWMRYLRWYRQVLELPVRNDTRTTQIEPLPGGIYRVHLEKGAPLLARKVVLATGIQGGGEWHIPEMMKALPRHLYAHTSEMIDFGAWRGKRIAILGGGASAFDNAATALDAGADEVQVFMRRREIPQVSPIPFLDQNGLLARFGSLDDRMRYIMTEQFLRLGQPPTNDMFDRAAAHPGFGLRLGCPWNGVREIDGKVEISTPEGLEYFDFAVLSTGLVTDPRLRPELSLVSDKIRLWGDLDLDVGEYKSALVDSHPYLSPAFSYTAKDPNDSAMAAAVGGIFPFNFSALVNFSLVASGLAALSYGLKRLVAGLSDQFLREDVNELFADYLAYDEKTCEFDVSRFVRSPQAVDG</sequence>
<keyword evidence="3" id="KW-1185">Reference proteome</keyword>
<name>G6EA78_9SPHN</name>
<gene>
    <name evidence="2" type="ORF">NSU_1249</name>
</gene>
<dbReference type="Pfam" id="PF13738">
    <property type="entry name" value="Pyr_redox_3"/>
    <property type="match status" value="1"/>
</dbReference>